<keyword evidence="3" id="KW-1185">Reference proteome</keyword>
<name>A0ABP8D2C7_9FLAO</name>
<accession>A0ABP8D2C7</accession>
<dbReference type="EMBL" id="BAABCB010000030">
    <property type="protein sequence ID" value="GAA4246296.1"/>
    <property type="molecule type" value="Genomic_DNA"/>
</dbReference>
<evidence type="ECO:0000256" key="1">
    <source>
        <dbReference type="SAM" id="SignalP"/>
    </source>
</evidence>
<protein>
    <submittedName>
        <fullName evidence="2">Uncharacterized protein</fullName>
    </submittedName>
</protein>
<proteinExistence type="predicted"/>
<keyword evidence="1" id="KW-0732">Signal</keyword>
<dbReference type="Proteomes" id="UP001501682">
    <property type="component" value="Unassembled WGS sequence"/>
</dbReference>
<evidence type="ECO:0000313" key="3">
    <source>
        <dbReference type="Proteomes" id="UP001501682"/>
    </source>
</evidence>
<feature type="signal peptide" evidence="1">
    <location>
        <begin position="1"/>
        <end position="20"/>
    </location>
</feature>
<comment type="caution">
    <text evidence="2">The sequence shown here is derived from an EMBL/GenBank/DDBJ whole genome shotgun (WGS) entry which is preliminary data.</text>
</comment>
<sequence length="1146" mass="130993">MKHSLLFLLFLTAFWGFSQEQDNNFRQKKVAVKDIIHIDSVSINPSRFLVKTKDNKIIDSTLYTVDFAKAILRFKQPSELDTIQIDYLRYPKFLTKVYRQLDDAVIVERSSQFQQLYTLQNTTSKDTFTPFDGLTTSGSISRGVTIGNNQNSVLNSELDLQISGKLSNKVSLRASIQDANIPLQESGYSQRLDEFDQVFIELFSDDWNIRAGDIDLENTTSYFANFSKRVQGLLVSANLSDKTSVFASGALVRGQFTTTQFTAQEGNQGPYKLRGSNNELYVLIVSGSETVYVNGLPLERGENNDYIIDYNAGEIIFNSTFPITSEMRITVDYQFSERNYSRFTIFGGGNFKTEKLNLNVSVYSESDAKNQPLQQNLSTEQTQILADAGDNQELMTASSATPTSYSENRILYRKELLGSEEIFVFSNNPEDELFSVRFTLVGTNQGNYILSNSNAINNIFEYVAPIAGVPQGNYEPIVKLIAPERLQIAVVNGQYQPSEKTDVFFELAGSKADKNLFSKLDDSDNDGFAGKLTLKQKIIKTDSLWNLSALIDADFIQKDFRTIQRLYRAEFNRDWNLDTSETDQGNFNFGNQLLFTTGLKLSHLKKGTATYNFEHLNYSENFNGNRHQITTNLKLGDFTIFSNSSILNNESTINRSTFLRSFNRVVYGKNNKWTGVKFATEDNEQRVIATDSLTPLSQKFKAYEAFVGIGDSTKVFAEVGYIKRFNDSLRTNNLERVNSSNTYYLKSRLIQNKNTTLQLFVNYRDLKSEDSSIKDEQSLNSRLNYNQKLFNNLLVLNTSFETNSGTSPQQDFTYVEVEAGQGAYTWIDYNENGIQELNEFEIAQFTDQGSYIRVLLPNQVFVQTHQNRFGQTITINPQSWNVSKNKSKQFWSHFYDQTSFIVDSKKFKNGNSFNLNPFEALKDDLDTEEFISLNYSVRNVLFFNRGKQHYTTSYTFLTNKSRNLLSTGLQQNKTNSHQLNFNHKFNVNWLVNTLASLGKDDSKSQNFTNRNYTIEEYQLKPKLSYLFSENAQFDIFYQYTSKENTIGSLESLAQNNYGLSFTYNNAQKIALTGEFNFFQNEFEGNSNSPVAYQILEGLQPGKNFTWSLLAQKKLTKYLDLNLNYFGRKSETSKVIHTGTIQLKAYF</sequence>
<gene>
    <name evidence="2" type="ORF">GCM10022292_32160</name>
</gene>
<feature type="chain" id="PRO_5045471329" evidence="1">
    <location>
        <begin position="21"/>
        <end position="1146"/>
    </location>
</feature>
<evidence type="ECO:0000313" key="2">
    <source>
        <dbReference type="EMBL" id="GAA4246296.1"/>
    </source>
</evidence>
<dbReference type="RefSeq" id="WP_344715986.1">
    <property type="nucleotide sequence ID" value="NZ_BAABCB010000030.1"/>
</dbReference>
<organism evidence="2 3">
    <name type="scientific">Winogradskyella damuponensis</name>
    <dbReference type="NCBI Taxonomy" id="943939"/>
    <lineage>
        <taxon>Bacteria</taxon>
        <taxon>Pseudomonadati</taxon>
        <taxon>Bacteroidota</taxon>
        <taxon>Flavobacteriia</taxon>
        <taxon>Flavobacteriales</taxon>
        <taxon>Flavobacteriaceae</taxon>
        <taxon>Winogradskyella</taxon>
    </lineage>
</organism>
<reference evidence="3" key="1">
    <citation type="journal article" date="2019" name="Int. J. Syst. Evol. Microbiol.">
        <title>The Global Catalogue of Microorganisms (GCM) 10K type strain sequencing project: providing services to taxonomists for standard genome sequencing and annotation.</title>
        <authorList>
            <consortium name="The Broad Institute Genomics Platform"/>
            <consortium name="The Broad Institute Genome Sequencing Center for Infectious Disease"/>
            <person name="Wu L."/>
            <person name="Ma J."/>
        </authorList>
    </citation>
    <scope>NUCLEOTIDE SEQUENCE [LARGE SCALE GENOMIC DNA]</scope>
    <source>
        <strain evidence="3">JCM 17633</strain>
    </source>
</reference>